<dbReference type="RefSeq" id="XP_048133682.1">
    <property type="nucleotide sequence ID" value="XM_048277725.1"/>
</dbReference>
<evidence type="ECO:0000313" key="2">
    <source>
        <dbReference type="RefSeq" id="XP_048133682.1"/>
    </source>
</evidence>
<dbReference type="InterPro" id="IPR035897">
    <property type="entry name" value="Toll_tir_struct_dom_sf"/>
</dbReference>
<proteinExistence type="predicted"/>
<organism evidence="1 2">
    <name type="scientific">Rhodamnia argentea</name>
    <dbReference type="NCBI Taxonomy" id="178133"/>
    <lineage>
        <taxon>Eukaryota</taxon>
        <taxon>Viridiplantae</taxon>
        <taxon>Streptophyta</taxon>
        <taxon>Embryophyta</taxon>
        <taxon>Tracheophyta</taxon>
        <taxon>Spermatophyta</taxon>
        <taxon>Magnoliopsida</taxon>
        <taxon>eudicotyledons</taxon>
        <taxon>Gunneridae</taxon>
        <taxon>Pentapetalae</taxon>
        <taxon>rosids</taxon>
        <taxon>malvids</taxon>
        <taxon>Myrtales</taxon>
        <taxon>Myrtaceae</taxon>
        <taxon>Myrtoideae</taxon>
        <taxon>Myrteae</taxon>
        <taxon>Australasian group</taxon>
        <taxon>Rhodamnia</taxon>
    </lineage>
</organism>
<keyword evidence="1" id="KW-1185">Reference proteome</keyword>
<name>A0ABM3HAQ8_9MYRT</name>
<dbReference type="GeneID" id="115749655"/>
<protein>
    <submittedName>
        <fullName evidence="2">Uncharacterized protein LOC115749655 isoform X3</fullName>
    </submittedName>
</protein>
<gene>
    <name evidence="2" type="primary">LOC115749655</name>
</gene>
<evidence type="ECO:0000313" key="1">
    <source>
        <dbReference type="Proteomes" id="UP000827889"/>
    </source>
</evidence>
<reference evidence="2" key="1">
    <citation type="submission" date="2025-08" db="UniProtKB">
        <authorList>
            <consortium name="RefSeq"/>
        </authorList>
    </citation>
    <scope>IDENTIFICATION</scope>
    <source>
        <tissue evidence="2">Leaf</tissue>
    </source>
</reference>
<dbReference type="SUPFAM" id="SSF52200">
    <property type="entry name" value="Toll/Interleukin receptor TIR domain"/>
    <property type="match status" value="1"/>
</dbReference>
<accession>A0ABM3HAQ8</accession>
<dbReference type="Proteomes" id="UP000827889">
    <property type="component" value="Chromosome 4"/>
</dbReference>
<sequence>MQRPPVSDTSLLDRKMPADSMTEHEYDVVLIFLFRDAVELPDAVSRSEISICILSEICAASKWCLFSFLKRWESKEIANGMMRRTGLWIFEEGLKVLEANKASEKVQAICFERDGTGEIVDQGC</sequence>